<protein>
    <submittedName>
        <fullName evidence="3">Uncharacterized protein</fullName>
    </submittedName>
</protein>
<feature type="region of interest" description="Disordered" evidence="2">
    <location>
        <begin position="1"/>
        <end position="23"/>
    </location>
</feature>
<feature type="compositionally biased region" description="Basic and acidic residues" evidence="2">
    <location>
        <begin position="768"/>
        <end position="792"/>
    </location>
</feature>
<gene>
    <name evidence="3" type="ORF">HPB52_017801</name>
</gene>
<dbReference type="OMA" id="EESQHCQ"/>
<feature type="region of interest" description="Disordered" evidence="2">
    <location>
        <begin position="242"/>
        <end position="266"/>
    </location>
</feature>
<dbReference type="GO" id="GO:0099572">
    <property type="term" value="C:postsynaptic specialization"/>
    <property type="evidence" value="ECO:0007669"/>
    <property type="project" value="TreeGrafter"/>
</dbReference>
<dbReference type="GO" id="GO:0060090">
    <property type="term" value="F:molecular adaptor activity"/>
    <property type="evidence" value="ECO:0007669"/>
    <property type="project" value="TreeGrafter"/>
</dbReference>
<accession>A0A9D4PS76</accession>
<reference evidence="3" key="1">
    <citation type="journal article" date="2020" name="Cell">
        <title>Large-Scale Comparative Analyses of Tick Genomes Elucidate Their Genetic Diversity and Vector Capacities.</title>
        <authorList>
            <consortium name="Tick Genome and Microbiome Consortium (TIGMIC)"/>
            <person name="Jia N."/>
            <person name="Wang J."/>
            <person name="Shi W."/>
            <person name="Du L."/>
            <person name="Sun Y."/>
            <person name="Zhan W."/>
            <person name="Jiang J.F."/>
            <person name="Wang Q."/>
            <person name="Zhang B."/>
            <person name="Ji P."/>
            <person name="Bell-Sakyi L."/>
            <person name="Cui X.M."/>
            <person name="Yuan T.T."/>
            <person name="Jiang B.G."/>
            <person name="Yang W.F."/>
            <person name="Lam T.T."/>
            <person name="Chang Q.C."/>
            <person name="Ding S.J."/>
            <person name="Wang X.J."/>
            <person name="Zhu J.G."/>
            <person name="Ruan X.D."/>
            <person name="Zhao L."/>
            <person name="Wei J.T."/>
            <person name="Ye R.Z."/>
            <person name="Que T.C."/>
            <person name="Du C.H."/>
            <person name="Zhou Y.H."/>
            <person name="Cheng J.X."/>
            <person name="Dai P.F."/>
            <person name="Guo W.B."/>
            <person name="Han X.H."/>
            <person name="Huang E.J."/>
            <person name="Li L.F."/>
            <person name="Wei W."/>
            <person name="Gao Y.C."/>
            <person name="Liu J.Z."/>
            <person name="Shao H.Z."/>
            <person name="Wang X."/>
            <person name="Wang C.C."/>
            <person name="Yang T.C."/>
            <person name="Huo Q.B."/>
            <person name="Li W."/>
            <person name="Chen H.Y."/>
            <person name="Chen S.E."/>
            <person name="Zhou L.G."/>
            <person name="Ni X.B."/>
            <person name="Tian J.H."/>
            <person name="Sheng Y."/>
            <person name="Liu T."/>
            <person name="Pan Y.S."/>
            <person name="Xia L.Y."/>
            <person name="Li J."/>
            <person name="Zhao F."/>
            <person name="Cao W.C."/>
        </authorList>
    </citation>
    <scope>NUCLEOTIDE SEQUENCE</scope>
    <source>
        <strain evidence="3">Rsan-2018</strain>
    </source>
</reference>
<dbReference type="Pfam" id="PF03359">
    <property type="entry name" value="GKAP"/>
    <property type="match status" value="1"/>
</dbReference>
<organism evidence="3 4">
    <name type="scientific">Rhipicephalus sanguineus</name>
    <name type="common">Brown dog tick</name>
    <name type="synonym">Ixodes sanguineus</name>
    <dbReference type="NCBI Taxonomy" id="34632"/>
    <lineage>
        <taxon>Eukaryota</taxon>
        <taxon>Metazoa</taxon>
        <taxon>Ecdysozoa</taxon>
        <taxon>Arthropoda</taxon>
        <taxon>Chelicerata</taxon>
        <taxon>Arachnida</taxon>
        <taxon>Acari</taxon>
        <taxon>Parasitiformes</taxon>
        <taxon>Ixodida</taxon>
        <taxon>Ixodoidea</taxon>
        <taxon>Ixodidae</taxon>
        <taxon>Rhipicephalinae</taxon>
        <taxon>Rhipicephalus</taxon>
        <taxon>Rhipicephalus</taxon>
    </lineage>
</organism>
<comment type="caution">
    <text evidence="3">The sequence shown here is derived from an EMBL/GenBank/DDBJ whole genome shotgun (WGS) entry which is preliminary data.</text>
</comment>
<name>A0A9D4PS76_RHISA</name>
<dbReference type="AlphaFoldDB" id="A0A9D4PS76"/>
<dbReference type="Proteomes" id="UP000821837">
    <property type="component" value="Chromosome 5"/>
</dbReference>
<dbReference type="EMBL" id="JABSTV010001251">
    <property type="protein sequence ID" value="KAH7952067.1"/>
    <property type="molecule type" value="Genomic_DNA"/>
</dbReference>
<dbReference type="PANTHER" id="PTHR12353">
    <property type="entry name" value="DISKS LARGE-ASSOCIATED PROTEIN DAP SAP90/PSD-95-ASSOCIATED PROTEIN"/>
    <property type="match status" value="1"/>
</dbReference>
<sequence>MSCPQLAESERRPSSAAAAPPGPKPYNIFEDLEVFAHFEHYRSESYAQAIHLMSSQTSLRSDSRQSYASCATTLKELSLSAPSSPKGVHSVEKSSTLPSTSSNVASFASPKKSSSLSLSSFFRKISPRFHKNRKSKSKPWIVVEFSQKDIEGQGLDHESMADSDQSLELALQGKEQYMASHTGSATGRLSFSGSGSQSSLNAWVRAGKPKAFGPLHHDTQRVLAKNYGNMIAKARGCRSQEWLHGSKLPSKPSKTSTRPNQWPVPSCAGSRHSIGSLMPTVVVNSPGTVPMVLLETGYSEQEGTAEQSFAIPHSLSAGTVLLTGIPEKRALDSNITQLSNGCWNIGGSSVPEHRPSYLGISCAINGYTNYSQFCRSRDSSPARLSPRTSAPLAASPGNRLKVEPILEIKASNGRGELTNGRHHHGPQEVVAAPEPCTSLVQQRIAALYGSEAAERVARSRTRTAKSPLKLEKAASKRSPSCPAQVIRGRSKSPPVFRHLTRDFKEHLRLSEVSASPAENLPGFVPAASRFPLLGSPEKRAPFSATALRICDVDRGDSSALKEDILEESRNCQVVNGGGAQKLNGNHAAAVDEVDKALDLPVETVPAQHVSSLLSPVCTKALSSSDLPVREGHTFLATLSSTQQVLECHIRDAERDLNEAALSEDMKGRIRAAIGKANLLINKKFKQFKELCLKNIEQNVDDPFPTTGSDLAGFWDMVMLQVDNVHALFEELSVLKANNWVEPKTESKSTALPRPVKKVASRSMPASPRRSEKAEEAAKSRLEARKRLMEAKRQARQQQQSQPAGAPDEDIAIFVPQEKTN</sequence>
<feature type="compositionally biased region" description="Polar residues" evidence="2">
    <location>
        <begin position="93"/>
        <end position="104"/>
    </location>
</feature>
<dbReference type="VEuPathDB" id="VectorBase:RSAN_029257"/>
<comment type="similarity">
    <text evidence="1">Belongs to the SAPAP family.</text>
</comment>
<keyword evidence="4" id="KW-1185">Reference proteome</keyword>
<dbReference type="GO" id="GO:0098978">
    <property type="term" value="C:glutamatergic synapse"/>
    <property type="evidence" value="ECO:0007669"/>
    <property type="project" value="TreeGrafter"/>
</dbReference>
<dbReference type="PANTHER" id="PTHR12353:SF31">
    <property type="entry name" value="LD44824P"/>
    <property type="match status" value="1"/>
</dbReference>
<dbReference type="InterPro" id="IPR005026">
    <property type="entry name" value="SAPAP"/>
</dbReference>
<reference evidence="3" key="2">
    <citation type="submission" date="2021-09" db="EMBL/GenBank/DDBJ databases">
        <authorList>
            <person name="Jia N."/>
            <person name="Wang J."/>
            <person name="Shi W."/>
            <person name="Du L."/>
            <person name="Sun Y."/>
            <person name="Zhan W."/>
            <person name="Jiang J."/>
            <person name="Wang Q."/>
            <person name="Zhang B."/>
            <person name="Ji P."/>
            <person name="Sakyi L.B."/>
            <person name="Cui X."/>
            <person name="Yuan T."/>
            <person name="Jiang B."/>
            <person name="Yang W."/>
            <person name="Lam T.T.-Y."/>
            <person name="Chang Q."/>
            <person name="Ding S."/>
            <person name="Wang X."/>
            <person name="Zhu J."/>
            <person name="Ruan X."/>
            <person name="Zhao L."/>
            <person name="Wei J."/>
            <person name="Que T."/>
            <person name="Du C."/>
            <person name="Cheng J."/>
            <person name="Dai P."/>
            <person name="Han X."/>
            <person name="Huang E."/>
            <person name="Gao Y."/>
            <person name="Liu J."/>
            <person name="Shao H."/>
            <person name="Ye R."/>
            <person name="Li L."/>
            <person name="Wei W."/>
            <person name="Wang X."/>
            <person name="Wang C."/>
            <person name="Huo Q."/>
            <person name="Li W."/>
            <person name="Guo W."/>
            <person name="Chen H."/>
            <person name="Chen S."/>
            <person name="Zhou L."/>
            <person name="Zhou L."/>
            <person name="Ni X."/>
            <person name="Tian J."/>
            <person name="Zhou Y."/>
            <person name="Sheng Y."/>
            <person name="Liu T."/>
            <person name="Pan Y."/>
            <person name="Xia L."/>
            <person name="Li J."/>
            <person name="Zhao F."/>
            <person name="Cao W."/>
        </authorList>
    </citation>
    <scope>NUCLEOTIDE SEQUENCE</scope>
    <source>
        <strain evidence="3">Rsan-2018</strain>
        <tissue evidence="3">Larvae</tissue>
    </source>
</reference>
<proteinExistence type="inferred from homology"/>
<feature type="compositionally biased region" description="Low complexity" evidence="2">
    <location>
        <begin position="795"/>
        <end position="805"/>
    </location>
</feature>
<dbReference type="GO" id="GO:0023052">
    <property type="term" value="P:signaling"/>
    <property type="evidence" value="ECO:0007669"/>
    <property type="project" value="InterPro"/>
</dbReference>
<evidence type="ECO:0000256" key="1">
    <source>
        <dbReference type="ARBA" id="ARBA00008839"/>
    </source>
</evidence>
<evidence type="ECO:0000313" key="4">
    <source>
        <dbReference type="Proteomes" id="UP000821837"/>
    </source>
</evidence>
<evidence type="ECO:0000313" key="3">
    <source>
        <dbReference type="EMBL" id="KAH7952067.1"/>
    </source>
</evidence>
<feature type="region of interest" description="Disordered" evidence="2">
    <location>
        <begin position="458"/>
        <end position="488"/>
    </location>
</feature>
<feature type="region of interest" description="Disordered" evidence="2">
    <location>
        <begin position="742"/>
        <end position="820"/>
    </location>
</feature>
<feature type="compositionally biased region" description="Low complexity" evidence="2">
    <location>
        <begin position="246"/>
        <end position="257"/>
    </location>
</feature>
<feature type="region of interest" description="Disordered" evidence="2">
    <location>
        <begin position="80"/>
        <end position="111"/>
    </location>
</feature>
<evidence type="ECO:0000256" key="2">
    <source>
        <dbReference type="SAM" id="MobiDB-lite"/>
    </source>
</evidence>